<accession>A0ACC1N5A3</accession>
<proteinExistence type="predicted"/>
<keyword evidence="2" id="KW-1185">Reference proteome</keyword>
<gene>
    <name evidence="1" type="ORF">NQ176_g6156</name>
</gene>
<evidence type="ECO:0000313" key="1">
    <source>
        <dbReference type="EMBL" id="KAJ2974249.1"/>
    </source>
</evidence>
<protein>
    <submittedName>
        <fullName evidence="1">Uncharacterized protein</fullName>
    </submittedName>
</protein>
<organism evidence="1 2">
    <name type="scientific">Zarea fungicola</name>
    <dbReference type="NCBI Taxonomy" id="93591"/>
    <lineage>
        <taxon>Eukaryota</taxon>
        <taxon>Fungi</taxon>
        <taxon>Dikarya</taxon>
        <taxon>Ascomycota</taxon>
        <taxon>Pezizomycotina</taxon>
        <taxon>Sordariomycetes</taxon>
        <taxon>Hypocreomycetidae</taxon>
        <taxon>Hypocreales</taxon>
        <taxon>Cordycipitaceae</taxon>
        <taxon>Zarea</taxon>
    </lineage>
</organism>
<dbReference type="EMBL" id="JANJQO010000854">
    <property type="protein sequence ID" value="KAJ2974249.1"/>
    <property type="molecule type" value="Genomic_DNA"/>
</dbReference>
<dbReference type="Proteomes" id="UP001143910">
    <property type="component" value="Unassembled WGS sequence"/>
</dbReference>
<evidence type="ECO:0000313" key="2">
    <source>
        <dbReference type="Proteomes" id="UP001143910"/>
    </source>
</evidence>
<reference evidence="1" key="1">
    <citation type="submission" date="2022-08" db="EMBL/GenBank/DDBJ databases">
        <title>Genome Sequence of Lecanicillium fungicola.</title>
        <authorList>
            <person name="Buettner E."/>
        </authorList>
    </citation>
    <scope>NUCLEOTIDE SEQUENCE</scope>
    <source>
        <strain evidence="1">Babe33</strain>
    </source>
</reference>
<comment type="caution">
    <text evidence="1">The sequence shown here is derived from an EMBL/GenBank/DDBJ whole genome shotgun (WGS) entry which is preliminary data.</text>
</comment>
<name>A0ACC1N5A3_9HYPO</name>
<sequence>MFNSGHVYFKAGPSRSCTAALYLVKTLEIAFQAAVQFFENTFEHYSWAQELAGILPLSFLIDFIEIPPKLHILQLVGTIPLWSWVITPSGSRVILAPDNGNEDCCQDSFSATRPLEVLDGYYGERYFASNPETFRLVLQKQKLHKIENDHENMRPNSDYQRIQELEVIKFSRLSSPSSGSTSPCPSQYSDACRGWRRTSLRYLITNYIGWFLLACLAITSAVFRLWISLAFFLIVPITGWTVSSLHGNQPRLPDHNDSSGQRMLVVCEHMNTARWLVLIGESTLINSLLNRPLKQQRPPCSPSTKILLRLFLRICIAGQWGAAIAAAVTKGWSSYLISLWQCSIILFHAFLVTPSDAAKDWATRHARLKIQRFGIQASSRRALLNTIVALNPNTFPATERGAPNRAKFFVTGMKWIDPILTGSADRECWEEATRQAMIEASKLKEMVGVSSAEAQPFLADFPSQPWRDKFARHYWMERIPEGILLADKLRDAIYPPE</sequence>